<dbReference type="SUPFAM" id="SSF47095">
    <property type="entry name" value="HMG-box"/>
    <property type="match status" value="1"/>
</dbReference>
<evidence type="ECO:0000259" key="2">
    <source>
        <dbReference type="PROSITE" id="PS50118"/>
    </source>
</evidence>
<dbReference type="PROSITE" id="PS50118">
    <property type="entry name" value="HMG_BOX_2"/>
    <property type="match status" value="1"/>
</dbReference>
<dbReference type="CDD" id="cd01389">
    <property type="entry name" value="HMG-box_ROX1-like"/>
    <property type="match status" value="1"/>
</dbReference>
<gene>
    <name evidence="4" type="ORF">RCL2_002869400</name>
    <name evidence="3" type="ORF">RclHR1_00150027</name>
</gene>
<feature type="DNA-binding region" description="HMG box" evidence="1">
    <location>
        <begin position="48"/>
        <end position="113"/>
    </location>
</feature>
<sequence length="113" mass="13508">MMNFQPGTDEEIVVNSTYNFNLDIEILLNTSFTPRRARHIQRLHLAYHPRPPNPFILYRKDKAVGPEFVGLKTSELSRRIADMWRNESAEVKDLFHALARMAKRRYWNTYNYH</sequence>
<dbReference type="EMBL" id="BEXD01000557">
    <property type="protein sequence ID" value="GBB88431.1"/>
    <property type="molecule type" value="Genomic_DNA"/>
</dbReference>
<proteinExistence type="predicted"/>
<dbReference type="Proteomes" id="UP000247702">
    <property type="component" value="Unassembled WGS sequence"/>
</dbReference>
<evidence type="ECO:0000313" key="3">
    <source>
        <dbReference type="EMBL" id="GBB88431.1"/>
    </source>
</evidence>
<keyword evidence="1" id="KW-0238">DNA-binding</keyword>
<reference evidence="4" key="2">
    <citation type="submission" date="2019-10" db="EMBL/GenBank/DDBJ databases">
        <title>Conservation and host-specific expression of non-tandemly repeated heterogenous ribosome RNA gene in arbuscular mycorrhizal fungi.</title>
        <authorList>
            <person name="Maeda T."/>
            <person name="Kobayashi Y."/>
            <person name="Nakagawa T."/>
            <person name="Ezawa T."/>
            <person name="Yamaguchi K."/>
            <person name="Bino T."/>
            <person name="Nishimoto Y."/>
            <person name="Shigenobu S."/>
            <person name="Kawaguchi M."/>
        </authorList>
    </citation>
    <scope>NUCLEOTIDE SEQUENCE</scope>
    <source>
        <strain evidence="4">HR1</strain>
    </source>
</reference>
<evidence type="ECO:0000256" key="1">
    <source>
        <dbReference type="PROSITE-ProRule" id="PRU00267"/>
    </source>
</evidence>
<accession>A0A2Z6QUR6</accession>
<evidence type="ECO:0000313" key="5">
    <source>
        <dbReference type="Proteomes" id="UP000247702"/>
    </source>
</evidence>
<dbReference type="OrthoDB" id="6247875at2759"/>
<dbReference type="Proteomes" id="UP000615446">
    <property type="component" value="Unassembled WGS sequence"/>
</dbReference>
<dbReference type="Pfam" id="PF00505">
    <property type="entry name" value="HMG_box"/>
    <property type="match status" value="1"/>
</dbReference>
<keyword evidence="5" id="KW-1185">Reference proteome</keyword>
<dbReference type="GO" id="GO:0005634">
    <property type="term" value="C:nucleus"/>
    <property type="evidence" value="ECO:0007669"/>
    <property type="project" value="UniProtKB-UniRule"/>
</dbReference>
<organism evidence="3 5">
    <name type="scientific">Rhizophagus clarus</name>
    <dbReference type="NCBI Taxonomy" id="94130"/>
    <lineage>
        <taxon>Eukaryota</taxon>
        <taxon>Fungi</taxon>
        <taxon>Fungi incertae sedis</taxon>
        <taxon>Mucoromycota</taxon>
        <taxon>Glomeromycotina</taxon>
        <taxon>Glomeromycetes</taxon>
        <taxon>Glomerales</taxon>
        <taxon>Glomeraceae</taxon>
        <taxon>Rhizophagus</taxon>
    </lineage>
</organism>
<feature type="domain" description="HMG box" evidence="2">
    <location>
        <begin position="48"/>
        <end position="113"/>
    </location>
</feature>
<dbReference type="STRING" id="94130.A0A2Z6QUR6"/>
<reference evidence="3 5" key="1">
    <citation type="submission" date="2017-11" db="EMBL/GenBank/DDBJ databases">
        <title>The genome of Rhizophagus clarus HR1 reveals common genetic basis of auxotrophy among arbuscular mycorrhizal fungi.</title>
        <authorList>
            <person name="Kobayashi Y."/>
        </authorList>
    </citation>
    <scope>NUCLEOTIDE SEQUENCE [LARGE SCALE GENOMIC DNA]</scope>
    <source>
        <strain evidence="3 5">HR1</strain>
    </source>
</reference>
<comment type="caution">
    <text evidence="3">The sequence shown here is derived from an EMBL/GenBank/DDBJ whole genome shotgun (WGS) entry which is preliminary data.</text>
</comment>
<dbReference type="Gene3D" id="1.10.30.10">
    <property type="entry name" value="High mobility group box domain"/>
    <property type="match status" value="1"/>
</dbReference>
<keyword evidence="1" id="KW-0539">Nucleus</keyword>
<dbReference type="InterPro" id="IPR009071">
    <property type="entry name" value="HMG_box_dom"/>
</dbReference>
<dbReference type="EMBL" id="BLAL01000306">
    <property type="protein sequence ID" value="GET02310.1"/>
    <property type="molecule type" value="Genomic_DNA"/>
</dbReference>
<dbReference type="GO" id="GO:0003677">
    <property type="term" value="F:DNA binding"/>
    <property type="evidence" value="ECO:0007669"/>
    <property type="project" value="UniProtKB-UniRule"/>
</dbReference>
<evidence type="ECO:0000313" key="4">
    <source>
        <dbReference type="EMBL" id="GET02310.1"/>
    </source>
</evidence>
<dbReference type="AlphaFoldDB" id="A0A2Z6QUR6"/>
<dbReference type="InterPro" id="IPR036910">
    <property type="entry name" value="HMG_box_dom_sf"/>
</dbReference>
<name>A0A2Z6QUR6_9GLOM</name>
<protein>
    <submittedName>
        <fullName evidence="4">High mobility group box domain-containing protein</fullName>
    </submittedName>
</protein>
<dbReference type="SMART" id="SM00398">
    <property type="entry name" value="HMG"/>
    <property type="match status" value="1"/>
</dbReference>